<evidence type="ECO:0000313" key="6">
    <source>
        <dbReference type="EMBL" id="OGD38314.1"/>
    </source>
</evidence>
<dbReference type="InterPro" id="IPR001173">
    <property type="entry name" value="Glyco_trans_2-like"/>
</dbReference>
<dbReference type="Proteomes" id="UP000177947">
    <property type="component" value="Unassembled WGS sequence"/>
</dbReference>
<gene>
    <name evidence="6" type="ORF">A2907_00250</name>
</gene>
<feature type="transmembrane region" description="Helical" evidence="4">
    <location>
        <begin position="298"/>
        <end position="318"/>
    </location>
</feature>
<sequence length="347" mass="41325">MNPLVSINLVVYNEEKRIRDCLKAVFNQTYKNYEVLVFDNNSSDKTLEIVRNDFPRAKFFKADKNYSFGPGQNRAAKMTSGKYILGLCADVWIKEDFLEKAVEIMEQNPKIGALQAKIYQLAPFATQNNTEQTQNNAELKIKTNIIDTAGFEIYKSRRIVNRGHGIKDTGQFSKEEEIFSYEGACPFWRRGALEDSAVWGEYHDEDYFWYGDDIDLGWRMHLLGWKNYFTPQVIAWHERQTTKRTSKSRWDFIGQRKSLPKNKKMLDWVNLRLTFVKNDLGIFRWPDIYKFLNREIQLFVYSLIFEPYTIFVGLPRFIRYLPRALKKRKEIMRRKKVSTKEIKRWYK</sequence>
<evidence type="ECO:0000256" key="3">
    <source>
        <dbReference type="ARBA" id="ARBA00022679"/>
    </source>
</evidence>
<feature type="domain" description="Glycosyltransferase 2-like" evidence="5">
    <location>
        <begin position="6"/>
        <end position="121"/>
    </location>
</feature>
<dbReference type="PANTHER" id="PTHR43179:SF12">
    <property type="entry name" value="GALACTOFURANOSYLTRANSFERASE GLFT2"/>
    <property type="match status" value="1"/>
</dbReference>
<dbReference type="CDD" id="cd04186">
    <property type="entry name" value="GT_2_like_c"/>
    <property type="match status" value="1"/>
</dbReference>
<evidence type="ECO:0000256" key="4">
    <source>
        <dbReference type="SAM" id="Phobius"/>
    </source>
</evidence>
<keyword evidence="2" id="KW-0328">Glycosyltransferase</keyword>
<keyword evidence="4" id="KW-0472">Membrane</keyword>
<evidence type="ECO:0000256" key="2">
    <source>
        <dbReference type="ARBA" id="ARBA00022676"/>
    </source>
</evidence>
<dbReference type="PANTHER" id="PTHR43179">
    <property type="entry name" value="RHAMNOSYLTRANSFERASE WBBL"/>
    <property type="match status" value="1"/>
</dbReference>
<keyword evidence="4" id="KW-0812">Transmembrane</keyword>
<dbReference type="Gene3D" id="3.90.550.10">
    <property type="entry name" value="Spore Coat Polysaccharide Biosynthesis Protein SpsA, Chain A"/>
    <property type="match status" value="1"/>
</dbReference>
<dbReference type="SUPFAM" id="SSF53448">
    <property type="entry name" value="Nucleotide-diphospho-sugar transferases"/>
    <property type="match status" value="1"/>
</dbReference>
<protein>
    <recommendedName>
        <fullName evidence="5">Glycosyltransferase 2-like domain-containing protein</fullName>
    </recommendedName>
</protein>
<evidence type="ECO:0000313" key="7">
    <source>
        <dbReference type="Proteomes" id="UP000177947"/>
    </source>
</evidence>
<evidence type="ECO:0000256" key="1">
    <source>
        <dbReference type="ARBA" id="ARBA00006739"/>
    </source>
</evidence>
<dbReference type="AlphaFoldDB" id="A0A1F5C639"/>
<accession>A0A1F5C639</accession>
<dbReference type="GO" id="GO:0016757">
    <property type="term" value="F:glycosyltransferase activity"/>
    <property type="evidence" value="ECO:0007669"/>
    <property type="project" value="UniProtKB-KW"/>
</dbReference>
<organism evidence="6 7">
    <name type="scientific">Candidatus Azambacteria bacterium RIFCSPLOWO2_01_FULL_37_9</name>
    <dbReference type="NCBI Taxonomy" id="1797297"/>
    <lineage>
        <taxon>Bacteria</taxon>
        <taxon>Candidatus Azamiibacteriota</taxon>
    </lineage>
</organism>
<keyword evidence="4" id="KW-1133">Transmembrane helix</keyword>
<dbReference type="Pfam" id="PF00535">
    <property type="entry name" value="Glycos_transf_2"/>
    <property type="match status" value="1"/>
</dbReference>
<evidence type="ECO:0000259" key="5">
    <source>
        <dbReference type="Pfam" id="PF00535"/>
    </source>
</evidence>
<dbReference type="InterPro" id="IPR029044">
    <property type="entry name" value="Nucleotide-diphossugar_trans"/>
</dbReference>
<comment type="caution">
    <text evidence="6">The sequence shown here is derived from an EMBL/GenBank/DDBJ whole genome shotgun (WGS) entry which is preliminary data.</text>
</comment>
<comment type="similarity">
    <text evidence="1">Belongs to the glycosyltransferase 2 family.</text>
</comment>
<proteinExistence type="inferred from homology"/>
<name>A0A1F5C639_9BACT</name>
<reference evidence="6 7" key="1">
    <citation type="journal article" date="2016" name="Nat. Commun.">
        <title>Thousands of microbial genomes shed light on interconnected biogeochemical processes in an aquifer system.</title>
        <authorList>
            <person name="Anantharaman K."/>
            <person name="Brown C.T."/>
            <person name="Hug L.A."/>
            <person name="Sharon I."/>
            <person name="Castelle C.J."/>
            <person name="Probst A.J."/>
            <person name="Thomas B.C."/>
            <person name="Singh A."/>
            <person name="Wilkins M.J."/>
            <person name="Karaoz U."/>
            <person name="Brodie E.L."/>
            <person name="Williams K.H."/>
            <person name="Hubbard S.S."/>
            <person name="Banfield J.F."/>
        </authorList>
    </citation>
    <scope>NUCLEOTIDE SEQUENCE [LARGE SCALE GENOMIC DNA]</scope>
</reference>
<dbReference type="EMBL" id="MEYQ01000048">
    <property type="protein sequence ID" value="OGD38314.1"/>
    <property type="molecule type" value="Genomic_DNA"/>
</dbReference>
<keyword evidence="3" id="KW-0808">Transferase</keyword>